<dbReference type="Pfam" id="PF12478">
    <property type="entry name" value="UBAP2-Lig"/>
    <property type="match status" value="1"/>
</dbReference>
<evidence type="ECO:0000313" key="6">
    <source>
        <dbReference type="EMBL" id="CAG9763913.1"/>
    </source>
</evidence>
<dbReference type="InterPro" id="IPR051833">
    <property type="entry name" value="TC-DDR_regulator"/>
</dbReference>
<keyword evidence="2" id="KW-0963">Cytoplasm</keyword>
<feature type="region of interest" description="Disordered" evidence="4">
    <location>
        <begin position="408"/>
        <end position="441"/>
    </location>
</feature>
<dbReference type="EMBL" id="OU892292">
    <property type="protein sequence ID" value="CAG9763913.1"/>
    <property type="molecule type" value="Genomic_DNA"/>
</dbReference>
<dbReference type="CDD" id="cd14277">
    <property type="entry name" value="UBA_UBP2_like"/>
    <property type="match status" value="1"/>
</dbReference>
<dbReference type="PANTHER" id="PTHR16308">
    <property type="entry name" value="UBIQUITIN ASSOCIATED PROTEIN 2-LIKE/LINGERER"/>
    <property type="match status" value="1"/>
</dbReference>
<dbReference type="OrthoDB" id="5918007at2759"/>
<dbReference type="PANTHER" id="PTHR16308:SF13">
    <property type="entry name" value="PROTEIN LINGERER"/>
    <property type="match status" value="1"/>
</dbReference>
<comment type="subcellular location">
    <subcellularLocation>
        <location evidence="1">Cytoplasm</location>
    </subcellularLocation>
</comment>
<feature type="compositionally biased region" description="Low complexity" evidence="4">
    <location>
        <begin position="984"/>
        <end position="1014"/>
    </location>
</feature>
<dbReference type="AlphaFoldDB" id="A0A9N9QGH7"/>
<feature type="region of interest" description="Disordered" evidence="4">
    <location>
        <begin position="976"/>
        <end position="1014"/>
    </location>
</feature>
<feature type="domain" description="UBA" evidence="5">
    <location>
        <begin position="42"/>
        <end position="88"/>
    </location>
</feature>
<feature type="compositionally biased region" description="Low complexity" evidence="4">
    <location>
        <begin position="408"/>
        <end position="419"/>
    </location>
</feature>
<dbReference type="PROSITE" id="PS50030">
    <property type="entry name" value="UBA"/>
    <property type="match status" value="1"/>
</dbReference>
<name>A0A9N9QGH7_9CUCU</name>
<feature type="compositionally biased region" description="Gly residues" evidence="4">
    <location>
        <begin position="173"/>
        <end position="187"/>
    </location>
</feature>
<dbReference type="Proteomes" id="UP001152799">
    <property type="component" value="Chromosome 16"/>
</dbReference>
<accession>A0A9N9QGH7</accession>
<reference evidence="6" key="1">
    <citation type="submission" date="2022-01" db="EMBL/GenBank/DDBJ databases">
        <authorList>
            <person name="King R."/>
        </authorList>
    </citation>
    <scope>NUCLEOTIDE SEQUENCE</scope>
</reference>
<organism evidence="6 7">
    <name type="scientific">Ceutorhynchus assimilis</name>
    <name type="common">cabbage seed weevil</name>
    <dbReference type="NCBI Taxonomy" id="467358"/>
    <lineage>
        <taxon>Eukaryota</taxon>
        <taxon>Metazoa</taxon>
        <taxon>Ecdysozoa</taxon>
        <taxon>Arthropoda</taxon>
        <taxon>Hexapoda</taxon>
        <taxon>Insecta</taxon>
        <taxon>Pterygota</taxon>
        <taxon>Neoptera</taxon>
        <taxon>Endopterygota</taxon>
        <taxon>Coleoptera</taxon>
        <taxon>Polyphaga</taxon>
        <taxon>Cucujiformia</taxon>
        <taxon>Curculionidae</taxon>
        <taxon>Ceutorhynchinae</taxon>
        <taxon>Ceutorhynchus</taxon>
    </lineage>
</organism>
<feature type="compositionally biased region" description="Basic and acidic residues" evidence="4">
    <location>
        <begin position="138"/>
        <end position="147"/>
    </location>
</feature>
<evidence type="ECO:0000256" key="2">
    <source>
        <dbReference type="ARBA" id="ARBA00022490"/>
    </source>
</evidence>
<keyword evidence="3" id="KW-0597">Phosphoprotein</keyword>
<evidence type="ECO:0000313" key="7">
    <source>
        <dbReference type="Proteomes" id="UP001152799"/>
    </source>
</evidence>
<dbReference type="GO" id="GO:0005634">
    <property type="term" value="C:nucleus"/>
    <property type="evidence" value="ECO:0007669"/>
    <property type="project" value="TreeGrafter"/>
</dbReference>
<proteinExistence type="predicted"/>
<dbReference type="InterPro" id="IPR009060">
    <property type="entry name" value="UBA-like_sf"/>
</dbReference>
<dbReference type="GO" id="GO:0005737">
    <property type="term" value="C:cytoplasm"/>
    <property type="evidence" value="ECO:0007669"/>
    <property type="project" value="UniProtKB-SubCell"/>
</dbReference>
<evidence type="ECO:0000256" key="4">
    <source>
        <dbReference type="SAM" id="MobiDB-lite"/>
    </source>
</evidence>
<keyword evidence="7" id="KW-1185">Reference proteome</keyword>
<feature type="compositionally biased region" description="Basic and acidic residues" evidence="4">
    <location>
        <begin position="15"/>
        <end position="51"/>
    </location>
</feature>
<feature type="region of interest" description="Disordered" evidence="4">
    <location>
        <begin position="86"/>
        <end position="311"/>
    </location>
</feature>
<feature type="compositionally biased region" description="Low complexity" evidence="4">
    <location>
        <begin position="149"/>
        <end position="159"/>
    </location>
</feature>
<feature type="region of interest" description="Disordered" evidence="4">
    <location>
        <begin position="656"/>
        <end position="691"/>
    </location>
</feature>
<evidence type="ECO:0000259" key="5">
    <source>
        <dbReference type="PROSITE" id="PS50030"/>
    </source>
</evidence>
<dbReference type="SUPFAM" id="SSF46934">
    <property type="entry name" value="UBA-like"/>
    <property type="match status" value="1"/>
</dbReference>
<feature type="region of interest" description="Disordered" evidence="4">
    <location>
        <begin position="1"/>
        <end position="51"/>
    </location>
</feature>
<protein>
    <recommendedName>
        <fullName evidence="5">UBA domain-containing protein</fullName>
    </recommendedName>
</protein>
<dbReference type="Gene3D" id="1.10.8.10">
    <property type="entry name" value="DNA helicase RuvA subunit, C-terminal domain"/>
    <property type="match status" value="1"/>
</dbReference>
<dbReference type="InterPro" id="IPR022166">
    <property type="entry name" value="UBAP2/Lig"/>
</dbReference>
<gene>
    <name evidence="6" type="ORF">CEUTPL_LOCUS4562</name>
</gene>
<feature type="compositionally biased region" description="Low complexity" evidence="4">
    <location>
        <begin position="659"/>
        <end position="675"/>
    </location>
</feature>
<dbReference type="InterPro" id="IPR015940">
    <property type="entry name" value="UBA"/>
</dbReference>
<sequence length="1014" mass="107578">MSSSGRTGPKGGKGAKADKSHKTDGGKGGGDKVHNKENHLSSKNEELSMKDKVKQLMELTCRSEDEVCLALHESDHDINTAINLLYEEPSTGEWETKDKKKKKRQTSAGGKTDKKGDEGGADDWDDVIPPAPSVGAGDGKDWKERGGRNNRNPSRSNNRGWREEGGRGRGGPRRGGPTRGRGGGRTGGRYPPRGGRGDGNRQQPIDTWDSSNTWDNSAATPAPPPVDDWDDFHTDEWSTEEYTGSLVETKVFTPSVQTPNDVFDSAQQPPQADTSSVNNVNANDTSYSQSLGGQNYQPTPSQPSPVPPMVGTLTAAQTQYFSQLSQQNSDTVGKQYVAASGTAYQAQPGVFDAKSNVQQTYSNSTQAQSYSTTAAQPYTQTTTNQSYATAQPTYAQPTYAQNSAFAYQEPQAQPQPQRSRTQRARVPPPSKIPASAVEMPGDLNNSSGVTYLDVQFGAMDLIDSSFDSSVAAVSLDNSTTTETDYGNVATSKNSTSISTALSQGLSNSDIPQQQPASEHLTYNNARNVAQSSTAPVEKQDSYGSQSAAGYNSYNNSKGGNNYAYATAQTTTSSYVNNPSVTSYGNNQYASSASYSNSYSSTTAQVYQNASYPVTQSNSYQNNPSSQSVYGANTGLSNNSNYSSAQYNSYNKLKDNSYDTSATSTTTALSQTTSVSKTTNKNPTSVMSNIPPGVTPVMSTPYIMGQMPYFQQHPAVYSFEDVQLLQQRMPHMTTPYYDMGYQTPTTLATVRGDPTATALGGYSATDARFQTAGRAGDGAASPVPPASQQQQQQQAPILTATPAPGAATPYFFAAAPYNTLGAPPNYAQFGTMYTQLPTVTNANNQYGPKPATYGSATGYGAYDALGQSAQDYSKASYAVGSAAAVAAAAAAQKNNSTSAGSGATDLSAMYGKTHAALGKVNSYEKQGFHSGTPPPFTGTLSQSAGGAAYAQQVYIPTMPQHHSTMAMHQPLHQMDVRHQGRRADSSGGAQRSQGSAGQAKAGSKQGYGASYWNQN</sequence>
<feature type="compositionally biased region" description="Polar residues" evidence="4">
    <location>
        <begin position="676"/>
        <end position="687"/>
    </location>
</feature>
<evidence type="ECO:0000256" key="3">
    <source>
        <dbReference type="ARBA" id="ARBA00022553"/>
    </source>
</evidence>
<feature type="region of interest" description="Disordered" evidence="4">
    <location>
        <begin position="772"/>
        <end position="793"/>
    </location>
</feature>
<feature type="compositionally biased region" description="Polar residues" evidence="4">
    <location>
        <begin position="252"/>
        <end position="296"/>
    </location>
</feature>
<feature type="compositionally biased region" description="Polar residues" evidence="4">
    <location>
        <begin position="200"/>
        <end position="219"/>
    </location>
</feature>
<evidence type="ECO:0000256" key="1">
    <source>
        <dbReference type="ARBA" id="ARBA00004496"/>
    </source>
</evidence>